<name>A0ACC2RAC3_9NEOP</name>
<protein>
    <submittedName>
        <fullName evidence="1">Uncharacterized protein</fullName>
    </submittedName>
</protein>
<proteinExistence type="predicted"/>
<comment type="caution">
    <text evidence="1">The sequence shown here is derived from an EMBL/GenBank/DDBJ whole genome shotgun (WGS) entry which is preliminary data.</text>
</comment>
<evidence type="ECO:0000313" key="1">
    <source>
        <dbReference type="EMBL" id="KAJ8737468.1"/>
    </source>
</evidence>
<dbReference type="EMBL" id="CM056777">
    <property type="protein sequence ID" value="KAJ8737468.1"/>
    <property type="molecule type" value="Genomic_DNA"/>
</dbReference>
<sequence length="976" mass="110163">MTSDNDSFYSANDSFNSSANASFSSVTDTLGDFVRRTFGGQKGHLLNVCHINAQSVPSHYSDLYDAFSDSNVHAVLVSESWLKPHLLSTAYSLPGFILIRNDRIGKGGGGVAIYLRSDFPFKILASSPSSYSASVEYLFLEVYVKGIKTLLGVVYCPPAVDYFSDLELALESVGSEYVHCVIMGDFNTDLSHPSPRSRKLLHIIESVSLQVLPLQPTHFNATGEDTWLDLILTSTPSLVSSHGQCPAPGFSHHDLIFLSYILKPPKLPFKVLHMRCFARMDAEKLRQDASKLDWGQLAAAQSVDDKLDIFNRTVLALYDRHAPVKKVKLKRQPAPWMTADVRMAMRRRDRAFRKFKKNRSVENRDGFKAARNRCNQVIRNAKRRHILENISSSSPADIWKFLGTLGIGRPRHVEFPKTIVLDDINRHFTASCHLDSQMLSRTIDFISGLPGPAIEPFHFSPATLDEIKKIILSIKSKAVGHDDISRHMITLILDFLLPPIAHIINFSLDSGQFPSLWRMAYVRPLPKIANPSLSNHFRPISILPFLSKVLEACVHKQFSGFVHRNNLVDTFQSGFRPGHSTASALLKVTGDIREAMEDTKVTVLVLIDFSNAFNAVSHDILLSILSHLMVSSEALEWFSSYLRGRRQSVRVGENSSSWRDLDSGVPQGGILSPLLFSIFINFITHCLRCSYHLYADDLQLYTAARVEVLSDAIEDVNRDLEAICDWSKRFGVSVNPSKCQAIIIGSSRMMGKVMVNSLPPIIFNGIVIPISPSVKDLGLHLDSTLGWQSQVSSVCQRVNGTLRCLYRLRNFLPAKTKTMLVQTLIFPVIDYGDVCYFDLNAVLLDKLDRLLNNCIRFIYNLRKYDHVSSYRTELKWMPIRQRRNLRALTTLFSLLNSPTPPSYLISHFQYLSSSHAKNLRSSKNLLLICPSHTSNFVHSSFYIQSILLWNALPLDIRMATSRYSFKLMLRKYFLHK</sequence>
<accession>A0ACC2RAC3</accession>
<gene>
    <name evidence="1" type="ORF">PYW08_000063</name>
</gene>
<reference evidence="1" key="1">
    <citation type="submission" date="2023-03" db="EMBL/GenBank/DDBJ databases">
        <title>Chromosome-level genomes of two armyworms, Mythimna separata and Mythimna loreyi, provide insights into the biosynthesis and reception of sex pheromones.</title>
        <authorList>
            <person name="Zhao H."/>
        </authorList>
    </citation>
    <scope>NUCLEOTIDE SEQUENCE</scope>
    <source>
        <strain evidence="1">BeijingLab</strain>
    </source>
</reference>
<organism evidence="1 2">
    <name type="scientific">Mythimna loreyi</name>
    <dbReference type="NCBI Taxonomy" id="667449"/>
    <lineage>
        <taxon>Eukaryota</taxon>
        <taxon>Metazoa</taxon>
        <taxon>Ecdysozoa</taxon>
        <taxon>Arthropoda</taxon>
        <taxon>Hexapoda</taxon>
        <taxon>Insecta</taxon>
        <taxon>Pterygota</taxon>
        <taxon>Neoptera</taxon>
        <taxon>Endopterygota</taxon>
        <taxon>Lepidoptera</taxon>
        <taxon>Glossata</taxon>
        <taxon>Ditrysia</taxon>
        <taxon>Noctuoidea</taxon>
        <taxon>Noctuidae</taxon>
        <taxon>Noctuinae</taxon>
        <taxon>Hadenini</taxon>
        <taxon>Mythimna</taxon>
    </lineage>
</organism>
<evidence type="ECO:0000313" key="2">
    <source>
        <dbReference type="Proteomes" id="UP001231649"/>
    </source>
</evidence>
<dbReference type="Proteomes" id="UP001231649">
    <property type="component" value="Chromosome 1"/>
</dbReference>
<keyword evidence="2" id="KW-1185">Reference proteome</keyword>